<reference evidence="2 3" key="1">
    <citation type="journal article" date="2012" name="Genome Biol.">
        <title>Sequencing three crocodilian genomes to illuminate the evolution of archosaurs and amniotes.</title>
        <authorList>
            <person name="St John J.A."/>
            <person name="Braun E.L."/>
            <person name="Isberg S.R."/>
            <person name="Miles L.G."/>
            <person name="Chong A.Y."/>
            <person name="Gongora J."/>
            <person name="Dalzell P."/>
            <person name="Moran C."/>
            <person name="Bed'hom B."/>
            <person name="Abzhanov A."/>
            <person name="Burgess S.C."/>
            <person name="Cooksey A.M."/>
            <person name="Castoe T.A."/>
            <person name="Crawford N.G."/>
            <person name="Densmore L.D."/>
            <person name="Drew J.C."/>
            <person name="Edwards S.V."/>
            <person name="Faircloth B.C."/>
            <person name="Fujita M.K."/>
            <person name="Greenwold M.J."/>
            <person name="Hoffmann F.G."/>
            <person name="Howard J.M."/>
            <person name="Iguchi T."/>
            <person name="Janes D.E."/>
            <person name="Khan S.Y."/>
            <person name="Kohno S."/>
            <person name="de Koning A.J."/>
            <person name="Lance S.L."/>
            <person name="McCarthy F.M."/>
            <person name="McCormack J.E."/>
            <person name="Merchant M.E."/>
            <person name="Peterson D.G."/>
            <person name="Pollock D.D."/>
            <person name="Pourmand N."/>
            <person name="Raney B.J."/>
            <person name="Roessler K.A."/>
            <person name="Sanford J.R."/>
            <person name="Sawyer R.H."/>
            <person name="Schmidt C.J."/>
            <person name="Triplett E.W."/>
            <person name="Tuberville T.D."/>
            <person name="Venegas-Anaya M."/>
            <person name="Howard J.T."/>
            <person name="Jarvis E.D."/>
            <person name="Guillette L.J.Jr."/>
            <person name="Glenn T.C."/>
            <person name="Green R.E."/>
            <person name="Ray D.A."/>
        </authorList>
    </citation>
    <scope>NUCLEOTIDE SEQUENCE [LARGE SCALE GENOMIC DNA]</scope>
    <source>
        <strain evidence="2">KSC_2009_1</strain>
    </source>
</reference>
<comment type="caution">
    <text evidence="2">The sequence shown here is derived from an EMBL/GenBank/DDBJ whole genome shotgun (WGS) entry which is preliminary data.</text>
</comment>
<feature type="region of interest" description="Disordered" evidence="1">
    <location>
        <begin position="1"/>
        <end position="78"/>
    </location>
</feature>
<evidence type="ECO:0000313" key="3">
    <source>
        <dbReference type="Proteomes" id="UP000050525"/>
    </source>
</evidence>
<evidence type="ECO:0000256" key="1">
    <source>
        <dbReference type="SAM" id="MobiDB-lite"/>
    </source>
</evidence>
<gene>
    <name evidence="2" type="ORF">Y1Q_0008350</name>
</gene>
<dbReference type="EMBL" id="AKHW03004154">
    <property type="protein sequence ID" value="KYO30747.1"/>
    <property type="molecule type" value="Genomic_DNA"/>
</dbReference>
<name>A0A151N1Z7_ALLMI</name>
<sequence>MAPESQIRLFTDLGREKGRDLPPPPILKPSKREENADPSTRVCAAESSRDGELGSAFPPLHNNISHPSRFRSQLMRNT</sequence>
<proteinExistence type="predicted"/>
<feature type="compositionally biased region" description="Polar residues" evidence="1">
    <location>
        <begin position="62"/>
        <end position="78"/>
    </location>
</feature>
<protein>
    <submittedName>
        <fullName evidence="2">Uncharacterized protein</fullName>
    </submittedName>
</protein>
<accession>A0A151N1Z7</accession>
<dbReference type="AlphaFoldDB" id="A0A151N1Z7"/>
<keyword evidence="3" id="KW-1185">Reference proteome</keyword>
<evidence type="ECO:0000313" key="2">
    <source>
        <dbReference type="EMBL" id="KYO30747.1"/>
    </source>
</evidence>
<dbReference type="Proteomes" id="UP000050525">
    <property type="component" value="Unassembled WGS sequence"/>
</dbReference>
<organism evidence="2 3">
    <name type="scientific">Alligator mississippiensis</name>
    <name type="common">American alligator</name>
    <dbReference type="NCBI Taxonomy" id="8496"/>
    <lineage>
        <taxon>Eukaryota</taxon>
        <taxon>Metazoa</taxon>
        <taxon>Chordata</taxon>
        <taxon>Craniata</taxon>
        <taxon>Vertebrata</taxon>
        <taxon>Euteleostomi</taxon>
        <taxon>Archelosauria</taxon>
        <taxon>Archosauria</taxon>
        <taxon>Crocodylia</taxon>
        <taxon>Alligatoridae</taxon>
        <taxon>Alligatorinae</taxon>
        <taxon>Alligator</taxon>
    </lineage>
</organism>